<gene>
    <name evidence="1" type="ORF">IPOD504_LOCUS2774</name>
</gene>
<dbReference type="EMBL" id="OW152824">
    <property type="protein sequence ID" value="CAH2040738.1"/>
    <property type="molecule type" value="Genomic_DNA"/>
</dbReference>
<name>A0ABN8HVY3_9NEOP</name>
<proteinExistence type="predicted"/>
<evidence type="ECO:0000313" key="2">
    <source>
        <dbReference type="Proteomes" id="UP000837857"/>
    </source>
</evidence>
<protein>
    <submittedName>
        <fullName evidence="1">Uncharacterized protein</fullName>
    </submittedName>
</protein>
<keyword evidence="2" id="KW-1185">Reference proteome</keyword>
<evidence type="ECO:0000313" key="1">
    <source>
        <dbReference type="EMBL" id="CAH2040738.1"/>
    </source>
</evidence>
<feature type="non-terminal residue" evidence="1">
    <location>
        <position position="200"/>
    </location>
</feature>
<reference evidence="1" key="1">
    <citation type="submission" date="2022-03" db="EMBL/GenBank/DDBJ databases">
        <authorList>
            <person name="Martin H S."/>
        </authorList>
    </citation>
    <scope>NUCLEOTIDE SEQUENCE</scope>
</reference>
<accession>A0ABN8HVY3</accession>
<organism evidence="1 2">
    <name type="scientific">Iphiclides podalirius</name>
    <name type="common">scarce swallowtail</name>
    <dbReference type="NCBI Taxonomy" id="110791"/>
    <lineage>
        <taxon>Eukaryota</taxon>
        <taxon>Metazoa</taxon>
        <taxon>Ecdysozoa</taxon>
        <taxon>Arthropoda</taxon>
        <taxon>Hexapoda</taxon>
        <taxon>Insecta</taxon>
        <taxon>Pterygota</taxon>
        <taxon>Neoptera</taxon>
        <taxon>Endopterygota</taxon>
        <taxon>Lepidoptera</taxon>
        <taxon>Glossata</taxon>
        <taxon>Ditrysia</taxon>
        <taxon>Papilionoidea</taxon>
        <taxon>Papilionidae</taxon>
        <taxon>Papilioninae</taxon>
        <taxon>Iphiclides</taxon>
    </lineage>
</organism>
<sequence length="200" mass="22739">MSHNALLNLNRWRFLCSRSVAGIVLKRRRYSPRPVRARRPAQWWNRDGATVSAGAGRFRHAALPNRPPTYGPRVSYPFRVPFRNSRAQIAQFTPQDGADECIESMYCFMRAFILSYLPDPRHWRCPNATEDDRVTDSPPALGLTVTRSRPRGTAAVVSNASDPAVDAPPYQVFELSRRGWTFAKRDHNLRLLIVGLKPPV</sequence>
<dbReference type="Proteomes" id="UP000837857">
    <property type="component" value="Chromosome 12"/>
</dbReference>